<proteinExistence type="predicted"/>
<dbReference type="PANTHER" id="PTHR46599:SF3">
    <property type="entry name" value="PIGGYBAC TRANSPOSABLE ELEMENT-DERIVED PROTEIN 4"/>
    <property type="match status" value="1"/>
</dbReference>
<dbReference type="AlphaFoldDB" id="A0A9P0M6C9"/>
<organism evidence="2 3">
    <name type="scientific">Acanthoscelides obtectus</name>
    <name type="common">Bean weevil</name>
    <name type="synonym">Bruchus obtectus</name>
    <dbReference type="NCBI Taxonomy" id="200917"/>
    <lineage>
        <taxon>Eukaryota</taxon>
        <taxon>Metazoa</taxon>
        <taxon>Ecdysozoa</taxon>
        <taxon>Arthropoda</taxon>
        <taxon>Hexapoda</taxon>
        <taxon>Insecta</taxon>
        <taxon>Pterygota</taxon>
        <taxon>Neoptera</taxon>
        <taxon>Endopterygota</taxon>
        <taxon>Coleoptera</taxon>
        <taxon>Polyphaga</taxon>
        <taxon>Cucujiformia</taxon>
        <taxon>Chrysomeloidea</taxon>
        <taxon>Chrysomelidae</taxon>
        <taxon>Bruchinae</taxon>
        <taxon>Bruchini</taxon>
        <taxon>Acanthoscelides</taxon>
    </lineage>
</organism>
<evidence type="ECO:0000313" key="3">
    <source>
        <dbReference type="Proteomes" id="UP001152888"/>
    </source>
</evidence>
<keyword evidence="1" id="KW-0812">Transmembrane</keyword>
<accession>A0A9P0M6C9</accession>
<gene>
    <name evidence="2" type="ORF">ACAOBT_LOCUS28768</name>
</gene>
<dbReference type="OrthoDB" id="6602143at2759"/>
<keyword evidence="3" id="KW-1185">Reference proteome</keyword>
<evidence type="ECO:0000313" key="2">
    <source>
        <dbReference type="EMBL" id="CAH2005834.1"/>
    </source>
</evidence>
<keyword evidence="1" id="KW-1133">Transmembrane helix</keyword>
<dbReference type="Proteomes" id="UP001152888">
    <property type="component" value="Unassembled WGS sequence"/>
</dbReference>
<feature type="transmembrane region" description="Helical" evidence="1">
    <location>
        <begin position="51"/>
        <end position="68"/>
    </location>
</feature>
<name>A0A9P0M6C9_ACAOB</name>
<dbReference type="EMBL" id="CAKOFQ010007659">
    <property type="protein sequence ID" value="CAH2005834.1"/>
    <property type="molecule type" value="Genomic_DNA"/>
</dbReference>
<keyword evidence="1" id="KW-0472">Membrane</keyword>
<dbReference type="PANTHER" id="PTHR46599">
    <property type="entry name" value="PIGGYBAC TRANSPOSABLE ELEMENT-DERIVED PROTEIN 4"/>
    <property type="match status" value="1"/>
</dbReference>
<evidence type="ECO:0000256" key="1">
    <source>
        <dbReference type="SAM" id="Phobius"/>
    </source>
</evidence>
<protein>
    <recommendedName>
        <fullName evidence="4">PiggyBac transposable element-derived protein domain-containing protein</fullName>
    </recommendedName>
</protein>
<reference evidence="2" key="1">
    <citation type="submission" date="2022-03" db="EMBL/GenBank/DDBJ databases">
        <authorList>
            <person name="Sayadi A."/>
        </authorList>
    </citation>
    <scope>NUCLEOTIDE SEQUENCE</scope>
</reference>
<comment type="caution">
    <text evidence="2">The sequence shown here is derived from an EMBL/GenBank/DDBJ whole genome shotgun (WGS) entry which is preliminary data.</text>
</comment>
<sequence>MVTVRSRRNAEVEKPDVVADYNTCKAFIDLSDQIKSYSSALRKGIKWYRKIAVELILGSAMVNAYILFKAVTGQKMTITTFREEVASCLLNFPQEHQNEQEDTQANQIKHILEDVNTSNRRRCCICYCKISKEKGRTVAAKTTAQTRWKYRKDKDGIYRLQTVRYESLEVTEEMIRSESMQKSDGASLGSDDKKDYCISVSCSNEAFASGEDIIIMITDVDEQGNIIQTKMVESGTVVEEKILLKSPVVGLQIWTNRMMSHRPDPDGLTNLRNVYHCLFLCSIDYIFVCYIHDLIHISIEDSCDFFK</sequence>
<evidence type="ECO:0008006" key="4">
    <source>
        <dbReference type="Google" id="ProtNLM"/>
    </source>
</evidence>